<sequence>MRGIHTSVTDIRRKVFTEVARLAYEGGDFSRIEELPFKIIPGELASYRESIFLERAIVGERLRLSIGLPLRTISENSPISQGINKSAISEKYYDAPLVNIIKFACNACPDKFVVSDGCQGCLAHPCVEVCPKGAVSIIHGKSFIDQEKCIKCGKCRNACQYSAILKMERPCAKACGVDAISSDEFGRAEIDYDKCVSCGMCIVNCPFGAISDKGQIFQLIHAIKGGEKVYAAVAPAFVSQFGKNITPAKLKAAMKLLGFEDVIEVATGADLCTIEEAKDFLEKVPAEQPFMGTSCCPSWSVMAKKFFPEFESYISMTLTPMVLTGRLIKKEHPDCKVVFIGPCCAKKLEASRKSVRSDIDFVLTFEEIMGMFEAKEIDLKKIKEESPLTGASASGRGFATSGGVAQAVVDCIKITNPEIEVKTVAAQGLADCRKMLMLAKAGKYNGYLLEGMGCPGGCVGGAGTMQPVTTATNAINNYKKSSAKQCPLDNDLLIDENEL</sequence>
<dbReference type="PROSITE" id="PS00198">
    <property type="entry name" value="4FE4S_FER_1"/>
    <property type="match status" value="1"/>
</dbReference>
<protein>
    <submittedName>
        <fullName evidence="5">[FeFe] hydrogenase, group B1/B3</fullName>
    </submittedName>
</protein>
<dbReference type="InterPro" id="IPR027631">
    <property type="entry name" value="Mono_FeFe_hydrog"/>
</dbReference>
<dbReference type="GO" id="GO:0051536">
    <property type="term" value="F:iron-sulfur cluster binding"/>
    <property type="evidence" value="ECO:0007669"/>
    <property type="project" value="UniProtKB-KW"/>
</dbReference>
<dbReference type="InterPro" id="IPR050340">
    <property type="entry name" value="Cytosolic_Fe-S_CAF"/>
</dbReference>
<reference evidence="5 6" key="1">
    <citation type="submission" date="2016-10" db="EMBL/GenBank/DDBJ databases">
        <authorList>
            <person name="de Groot N.N."/>
        </authorList>
    </citation>
    <scope>NUCLEOTIDE SEQUENCE [LARGE SCALE GENOMIC DNA]</scope>
    <source>
        <strain evidence="5 6">DSM 9179</strain>
    </source>
</reference>
<dbReference type="AlphaFoldDB" id="A0A1I0RMT1"/>
<keyword evidence="3" id="KW-0411">Iron-sulfur</keyword>
<dbReference type="InterPro" id="IPR004108">
    <property type="entry name" value="Fe_hydrogenase_lsu_C"/>
</dbReference>
<accession>A0A1I0RMT1</accession>
<organism evidence="5 6">
    <name type="scientific">[Clostridium] fimetarium</name>
    <dbReference type="NCBI Taxonomy" id="99656"/>
    <lineage>
        <taxon>Bacteria</taxon>
        <taxon>Bacillati</taxon>
        <taxon>Bacillota</taxon>
        <taxon>Clostridia</taxon>
        <taxon>Lachnospirales</taxon>
        <taxon>Lachnospiraceae</taxon>
    </lineage>
</organism>
<dbReference type="SUPFAM" id="SSF54862">
    <property type="entry name" value="4Fe-4S ferredoxins"/>
    <property type="match status" value="1"/>
</dbReference>
<dbReference type="Pfam" id="PF00037">
    <property type="entry name" value="Fer4"/>
    <property type="match status" value="2"/>
</dbReference>
<feature type="domain" description="4Fe-4S ferredoxin-type" evidence="4">
    <location>
        <begin position="109"/>
        <end position="137"/>
    </location>
</feature>
<evidence type="ECO:0000313" key="5">
    <source>
        <dbReference type="EMBL" id="SEW42306.1"/>
    </source>
</evidence>
<dbReference type="InterPro" id="IPR017896">
    <property type="entry name" value="4Fe4S_Fe-S-bd"/>
</dbReference>
<evidence type="ECO:0000313" key="6">
    <source>
        <dbReference type="Proteomes" id="UP000199701"/>
    </source>
</evidence>
<keyword evidence="6" id="KW-1185">Reference proteome</keyword>
<feature type="domain" description="4Fe-4S ferredoxin-type" evidence="4">
    <location>
        <begin position="140"/>
        <end position="170"/>
    </location>
</feature>
<gene>
    <name evidence="5" type="ORF">SAMN05421659_1196</name>
</gene>
<dbReference type="OrthoDB" id="9798098at2"/>
<evidence type="ECO:0000256" key="3">
    <source>
        <dbReference type="ARBA" id="ARBA00023014"/>
    </source>
</evidence>
<dbReference type="CDD" id="cd10549">
    <property type="entry name" value="MtMvhB_like"/>
    <property type="match status" value="1"/>
</dbReference>
<dbReference type="SUPFAM" id="SSF53920">
    <property type="entry name" value="Fe-only hydrogenase"/>
    <property type="match status" value="1"/>
</dbReference>
<evidence type="ECO:0000256" key="2">
    <source>
        <dbReference type="ARBA" id="ARBA00023004"/>
    </source>
</evidence>
<dbReference type="PROSITE" id="PS51379">
    <property type="entry name" value="4FE4S_FER_2"/>
    <property type="match status" value="3"/>
</dbReference>
<dbReference type="EMBL" id="FOJI01000019">
    <property type="protein sequence ID" value="SEW42306.1"/>
    <property type="molecule type" value="Genomic_DNA"/>
</dbReference>
<evidence type="ECO:0000256" key="1">
    <source>
        <dbReference type="ARBA" id="ARBA00022723"/>
    </source>
</evidence>
<dbReference type="GO" id="GO:0046872">
    <property type="term" value="F:metal ion binding"/>
    <property type="evidence" value="ECO:0007669"/>
    <property type="project" value="UniProtKB-KW"/>
</dbReference>
<keyword evidence="2" id="KW-0408">Iron</keyword>
<dbReference type="InterPro" id="IPR017900">
    <property type="entry name" value="4Fe4S_Fe_S_CS"/>
</dbReference>
<evidence type="ECO:0000259" key="4">
    <source>
        <dbReference type="PROSITE" id="PS51379"/>
    </source>
</evidence>
<feature type="domain" description="4Fe-4S ferredoxin-type" evidence="4">
    <location>
        <begin position="186"/>
        <end position="215"/>
    </location>
</feature>
<keyword evidence="1" id="KW-0479">Metal-binding</keyword>
<dbReference type="STRING" id="99656.SAMN05421659_1196"/>
<dbReference type="RefSeq" id="WP_092457013.1">
    <property type="nucleotide sequence ID" value="NZ_FOJI01000019.1"/>
</dbReference>
<dbReference type="Proteomes" id="UP000199701">
    <property type="component" value="Unassembled WGS sequence"/>
</dbReference>
<dbReference type="PANTHER" id="PTHR11615">
    <property type="entry name" value="NITRATE, FORMATE, IRON DEHYDROGENASE"/>
    <property type="match status" value="1"/>
</dbReference>
<proteinExistence type="predicted"/>
<dbReference type="Gene3D" id="3.40.950.10">
    <property type="entry name" value="Fe-only Hydrogenase (Larger Subunit), Chain L, domain 3"/>
    <property type="match status" value="1"/>
</dbReference>
<dbReference type="Gene3D" id="3.30.70.20">
    <property type="match status" value="2"/>
</dbReference>
<dbReference type="Pfam" id="PF02906">
    <property type="entry name" value="Fe_hyd_lg_C"/>
    <property type="match status" value="1"/>
</dbReference>
<dbReference type="NCBIfam" id="TIGR04105">
    <property type="entry name" value="FeFe_hydrog_B1"/>
    <property type="match status" value="1"/>
</dbReference>
<dbReference type="InterPro" id="IPR009016">
    <property type="entry name" value="Fe_hydrogenase"/>
</dbReference>
<name>A0A1I0RMT1_9FIRM</name>